<name>A0A0A7AC61_MYTGA</name>
<evidence type="ECO:0000256" key="1">
    <source>
        <dbReference type="SAM" id="SignalP"/>
    </source>
</evidence>
<feature type="signal peptide" evidence="1">
    <location>
        <begin position="1"/>
        <end position="21"/>
    </location>
</feature>
<organism evidence="2">
    <name type="scientific">Mytilus galloprovincialis</name>
    <name type="common">Mediterranean mussel</name>
    <dbReference type="NCBI Taxonomy" id="29158"/>
    <lineage>
        <taxon>Eukaryota</taxon>
        <taxon>Metazoa</taxon>
        <taxon>Spiralia</taxon>
        <taxon>Lophotrochozoa</taxon>
        <taxon>Mollusca</taxon>
        <taxon>Bivalvia</taxon>
        <taxon>Autobranchia</taxon>
        <taxon>Pteriomorphia</taxon>
        <taxon>Mytilida</taxon>
        <taxon>Mytiloidea</taxon>
        <taxon>Mytilidae</taxon>
        <taxon>Mytilinae</taxon>
        <taxon>Mytilus</taxon>
    </lineage>
</organism>
<feature type="chain" id="PRO_5002035140" evidence="1">
    <location>
        <begin position="22"/>
        <end position="65"/>
    </location>
</feature>
<keyword evidence="1" id="KW-0732">Signal</keyword>
<reference evidence="2" key="1">
    <citation type="journal article" date="2015" name="Genome Biol. Evol.">
        <title>Identification and Characterization of a Novel Family of Cysteine-Rich Peptides (MgCRP-I) from Mytilus galloprovincialis.</title>
        <authorList>
            <person name="Gerdol M."/>
            <person name="Puillandre N."/>
            <person name="De Moro G."/>
            <person name="Guarnaccia C."/>
            <person name="Lucafo M."/>
            <person name="Benincasa M."/>
            <person name="Zlatev V."/>
            <person name="Manfrin C."/>
            <person name="Torboli V."/>
            <person name="Giulianini P.G."/>
            <person name="Sava G."/>
            <person name="Venier P."/>
            <person name="Pallavicini A."/>
        </authorList>
    </citation>
    <scope>NUCLEOTIDE SEQUENCE</scope>
</reference>
<dbReference type="EMBL" id="KJ002649">
    <property type="protein sequence ID" value="AHF20923.1"/>
    <property type="molecule type" value="mRNA"/>
</dbReference>
<proteinExistence type="evidence at transcript level"/>
<evidence type="ECO:0000313" key="2">
    <source>
        <dbReference type="EMBL" id="AHF20923.1"/>
    </source>
</evidence>
<protein>
    <submittedName>
        <fullName evidence="2">CRP-I 3</fullName>
    </submittedName>
</protein>
<sequence length="65" mass="6891">MKVSVCIVLCLLLAFAGTSTAKEETFGKRLLSRMRRAPGYCSAVGVSCGSDLACCSKKCAYGKCF</sequence>
<accession>A0A0A7AC61</accession>
<dbReference type="AlphaFoldDB" id="A0A0A7AC61"/>